<accession>A0AAW2YYW9</accession>
<dbReference type="InterPro" id="IPR029151">
    <property type="entry name" value="Sensor-like_sf"/>
</dbReference>
<keyword evidence="2" id="KW-0472">Membrane</keyword>
<dbReference type="SUPFAM" id="SSF103190">
    <property type="entry name" value="Sensory domain-like"/>
    <property type="match status" value="1"/>
</dbReference>
<keyword evidence="2" id="KW-1133">Transmembrane helix</keyword>
<name>A0AAW2YYW9_9EUKA</name>
<feature type="transmembrane region" description="Helical" evidence="2">
    <location>
        <begin position="406"/>
        <end position="433"/>
    </location>
</feature>
<dbReference type="Pfam" id="PF22673">
    <property type="entry name" value="MCP-like_PDC_1"/>
    <property type="match status" value="1"/>
</dbReference>
<reference evidence="3 4" key="1">
    <citation type="submission" date="2024-03" db="EMBL/GenBank/DDBJ databases">
        <title>The Acrasis kona genome and developmental transcriptomes reveal deep origins of eukaryotic multicellular pathways.</title>
        <authorList>
            <person name="Sheikh S."/>
            <person name="Fu C.-J."/>
            <person name="Brown M.W."/>
            <person name="Baldauf S.L."/>
        </authorList>
    </citation>
    <scope>NUCLEOTIDE SEQUENCE [LARGE SCALE GENOMIC DNA]</scope>
    <source>
        <strain evidence="3 4">ATCC MYA-3509</strain>
    </source>
</reference>
<dbReference type="CDD" id="cd12913">
    <property type="entry name" value="PDC1_MCP_like"/>
    <property type="match status" value="1"/>
</dbReference>
<evidence type="ECO:0000256" key="1">
    <source>
        <dbReference type="SAM" id="MobiDB-lite"/>
    </source>
</evidence>
<keyword evidence="2" id="KW-0812">Transmembrane</keyword>
<sequence>MSSLMLNGSTPVTPISTTSETPFGSLHTPRLVHINSSDVKKRRSIISDIQSSTNVMKSRFENKKAFHKLCSLCVLLPAAYVAQVVFIVAIVWAIGFSVSTVSVSSLANRLQDQISSSILQQCSLILSTPPVINSMMVTQLAANKNQRTNDSNRILLAQSLLGVINAPAFAGAKPNINSVYMGTPLDEMYFLGVIGNGIIYRQRVANASVMYNYDANNVTGEITSGAYDPNPNYYSSQRPWFVQCAAERKAVWTDLYVDAFTGLITLTSAAPFYFDGELKAVVAIDYSTAAMHEYLKQLNTTANGISLIVDKYGYLVGTSSGSITDDNFNKVHANATNNPIVRNVIKSLQVRYGHSIQGATRSSLKLMVGDFYYWVQISSFDSEQIGWRVISIIPDNDIMEQVYQSIGITIGATIVALVFFVVVSLLMASGVVFPLRRLDLQMKQVSGASFEQSHHGYSILWEIRNIQYSFYMMVKALNVVVNRIMSQDVKLRACIDAVPYYIVVISSNGRIIRTNAPFDQVFDEPSKHTLIQDFFLDQQGEFYKFVTSLQTVMIGKNNISIPVELVVKNLSGGSNSHLGDDSEEEYMILIQDRQSSSSSSSQQEDTTQQQSLSSSIQQEDTML</sequence>
<dbReference type="AlphaFoldDB" id="A0AAW2YYW9"/>
<gene>
    <name evidence="3" type="ORF">AKO1_011276</name>
</gene>
<dbReference type="Proteomes" id="UP001431209">
    <property type="component" value="Unassembled WGS sequence"/>
</dbReference>
<evidence type="ECO:0000256" key="2">
    <source>
        <dbReference type="SAM" id="Phobius"/>
    </source>
</evidence>
<keyword evidence="4" id="KW-1185">Reference proteome</keyword>
<dbReference type="EMBL" id="JAOPGA020000768">
    <property type="protein sequence ID" value="KAL0481492.1"/>
    <property type="molecule type" value="Genomic_DNA"/>
</dbReference>
<feature type="region of interest" description="Disordered" evidence="1">
    <location>
        <begin position="592"/>
        <end position="623"/>
    </location>
</feature>
<feature type="transmembrane region" description="Helical" evidence="2">
    <location>
        <begin position="69"/>
        <end position="95"/>
    </location>
</feature>
<evidence type="ECO:0000313" key="4">
    <source>
        <dbReference type="Proteomes" id="UP001431209"/>
    </source>
</evidence>
<proteinExistence type="predicted"/>
<dbReference type="Gene3D" id="3.30.450.20">
    <property type="entry name" value="PAS domain"/>
    <property type="match status" value="2"/>
</dbReference>
<comment type="caution">
    <text evidence="3">The sequence shown here is derived from an EMBL/GenBank/DDBJ whole genome shotgun (WGS) entry which is preliminary data.</text>
</comment>
<organism evidence="3 4">
    <name type="scientific">Acrasis kona</name>
    <dbReference type="NCBI Taxonomy" id="1008807"/>
    <lineage>
        <taxon>Eukaryota</taxon>
        <taxon>Discoba</taxon>
        <taxon>Heterolobosea</taxon>
        <taxon>Tetramitia</taxon>
        <taxon>Eutetramitia</taxon>
        <taxon>Acrasidae</taxon>
        <taxon>Acrasis</taxon>
    </lineage>
</organism>
<evidence type="ECO:0000313" key="3">
    <source>
        <dbReference type="EMBL" id="KAL0481492.1"/>
    </source>
</evidence>
<protein>
    <submittedName>
        <fullName evidence="3">Methyl-accepting chemotaxis protein</fullName>
    </submittedName>
</protein>